<dbReference type="SUPFAM" id="SSF69322">
    <property type="entry name" value="Tricorn protease domain 2"/>
    <property type="match status" value="1"/>
</dbReference>
<sequence length="1157" mass="129740">MAIGLILHIDGVRGVELKHRLLGKDTSKLYVEVQVKERDVRRWVNPKDIHDIAAEWGEELILIEVEDKDILQFSLNIVRTQPRKDYAIGEADYKVSDLLPPDSPKELNLIDTSDKGKAHIVGILAIHAEVVSSIDATRCLQDRVNVAATGRLDPNNLTDGVMQIMGKLSALKGVINTIDELAGLHSWLKFTWDVLSSLYKMAEKQCSTDKKALDLVKTVNRTLDFAEDIKKLGEDGKKLDEDLSHFERLIEKILQQVTESALFVAQYLRPGFLKRLIKQLLVDSNEKIDETIKALAELQHDLDSGIQLYTAKVSSKVLERQLQATLVSAKVLTNTSNLGHSDALDVLKPANMSIGSRPVCLQGTRDAVLEKLTDWAININGSEQNILWLHGLAGTGKSTIARTLSDHLGDLGRKGAFLFFERGKTDRDALIQTLAAQLAHSDSLLKYHICKAIDQDRNIVNTGLEKQFKHLILNPLTEAADSLHGPIVIVFNALDEYGDVNTREILLSLIINHFTQLPNTFRFLITSRRESDIETAFSEIMSISLMEIDDATSAIRSYLLSRLTHIPEMKVILESDCNSWRWPEKTNMDHLVYMSEGLFIWASTLTNFLFGAADPAERLEGILSSGSNAYVQGLDALYDTVLGAHYDWGDKGVAERFQSIVGIALFHPDSLSDVDIDQFLGLSDRKSCGTFFKAFRSLFDYDPGKPIRPLHASFRDYLTDEKHSKGKPWSLAGFDADRHLAMCCFRVMSKQLHFNICNFETSDCQNTDYPDLNERIEKNISPVLRYASSHWTGHLRRVKASTPDLQGALESFSKKQIFFWLEVVSVCCSVFDCQTSCNRVRVFLQNKKNASKLVSLWDSVVDFWQKYGMIIQKYTPHLYVSGFTYPEDSALMLTYASLFTTAKVIICQDAMQTLPEDESEHANQYGYSGKHNCVSFSPDGTKFLVSSGDSIHVHNSSDYTLIREYWPLKYASPVAHAIFSANSQHIYVALEDGTIHTSSGEILCKPSGDLGILHSMCLHISSSEEGIYVLYENGALVVSSDGALIQKPYMFDPDGYLCSSISQKGLLAFVPWKERSQIHFLDLTENTTSSVHVSNKSVRDIVFTPDGDKVVLLAMDHLDMSILFWDINTQKPLKNLPFGDVDCNICNVSQIIFLYGT</sequence>
<dbReference type="Gene3D" id="2.130.10.10">
    <property type="entry name" value="YVTN repeat-like/Quinoprotein amine dehydrogenase"/>
    <property type="match status" value="1"/>
</dbReference>
<dbReference type="EMBL" id="JASBNA010000108">
    <property type="protein sequence ID" value="KAK7676671.1"/>
    <property type="molecule type" value="Genomic_DNA"/>
</dbReference>
<feature type="domain" description="Nephrocystin 3-like N-terminal" evidence="2">
    <location>
        <begin position="367"/>
        <end position="528"/>
    </location>
</feature>
<keyword evidence="4" id="KW-1185">Reference proteome</keyword>
<accession>A0AAW0F9M3</accession>
<dbReference type="PANTHER" id="PTHR10039">
    <property type="entry name" value="AMELOGENIN"/>
    <property type="match status" value="1"/>
</dbReference>
<dbReference type="SMART" id="SM00320">
    <property type="entry name" value="WD40"/>
    <property type="match status" value="3"/>
</dbReference>
<comment type="caution">
    <text evidence="3">The sequence shown here is derived from an EMBL/GenBank/DDBJ whole genome shotgun (WGS) entry which is preliminary data.</text>
</comment>
<gene>
    <name evidence="3" type="ORF">QCA50_020353</name>
</gene>
<evidence type="ECO:0000313" key="4">
    <source>
        <dbReference type="Proteomes" id="UP001385951"/>
    </source>
</evidence>
<name>A0AAW0F9M3_9APHY</name>
<reference evidence="3 4" key="1">
    <citation type="submission" date="2022-09" db="EMBL/GenBank/DDBJ databases">
        <authorList>
            <person name="Palmer J.M."/>
        </authorList>
    </citation>
    <scope>NUCLEOTIDE SEQUENCE [LARGE SCALE GENOMIC DNA]</scope>
    <source>
        <strain evidence="3 4">DSM 7382</strain>
    </source>
</reference>
<keyword evidence="1" id="KW-0677">Repeat</keyword>
<protein>
    <recommendedName>
        <fullName evidence="2">Nephrocystin 3-like N-terminal domain-containing protein</fullName>
    </recommendedName>
</protein>
<dbReference type="InterPro" id="IPR015943">
    <property type="entry name" value="WD40/YVTN_repeat-like_dom_sf"/>
</dbReference>
<dbReference type="AlphaFoldDB" id="A0AAW0F9M3"/>
<proteinExistence type="predicted"/>
<organism evidence="3 4">
    <name type="scientific">Cerrena zonata</name>
    <dbReference type="NCBI Taxonomy" id="2478898"/>
    <lineage>
        <taxon>Eukaryota</taxon>
        <taxon>Fungi</taxon>
        <taxon>Dikarya</taxon>
        <taxon>Basidiomycota</taxon>
        <taxon>Agaricomycotina</taxon>
        <taxon>Agaricomycetes</taxon>
        <taxon>Polyporales</taxon>
        <taxon>Cerrenaceae</taxon>
        <taxon>Cerrena</taxon>
    </lineage>
</organism>
<dbReference type="Pfam" id="PF24883">
    <property type="entry name" value="NPHP3_N"/>
    <property type="match status" value="1"/>
</dbReference>
<evidence type="ECO:0000313" key="3">
    <source>
        <dbReference type="EMBL" id="KAK7676671.1"/>
    </source>
</evidence>
<dbReference type="Proteomes" id="UP001385951">
    <property type="component" value="Unassembled WGS sequence"/>
</dbReference>
<dbReference type="InterPro" id="IPR001680">
    <property type="entry name" value="WD40_rpt"/>
</dbReference>
<dbReference type="Gene3D" id="3.40.50.300">
    <property type="entry name" value="P-loop containing nucleotide triphosphate hydrolases"/>
    <property type="match status" value="1"/>
</dbReference>
<dbReference type="SUPFAM" id="SSF52540">
    <property type="entry name" value="P-loop containing nucleoside triphosphate hydrolases"/>
    <property type="match status" value="1"/>
</dbReference>
<dbReference type="InterPro" id="IPR027417">
    <property type="entry name" value="P-loop_NTPase"/>
</dbReference>
<dbReference type="InterPro" id="IPR056884">
    <property type="entry name" value="NPHP3-like_N"/>
</dbReference>
<evidence type="ECO:0000256" key="1">
    <source>
        <dbReference type="ARBA" id="ARBA00022737"/>
    </source>
</evidence>
<dbReference type="PANTHER" id="PTHR10039:SF14">
    <property type="entry name" value="NACHT DOMAIN-CONTAINING PROTEIN"/>
    <property type="match status" value="1"/>
</dbReference>
<evidence type="ECO:0000259" key="2">
    <source>
        <dbReference type="Pfam" id="PF24883"/>
    </source>
</evidence>